<reference evidence="1" key="1">
    <citation type="submission" date="2023-03" db="EMBL/GenBank/DDBJ databases">
        <title>Massive genome expansion in bonnet fungi (Mycena s.s.) driven by repeated elements and novel gene families across ecological guilds.</title>
        <authorList>
            <consortium name="Lawrence Berkeley National Laboratory"/>
            <person name="Harder C.B."/>
            <person name="Miyauchi S."/>
            <person name="Viragh M."/>
            <person name="Kuo A."/>
            <person name="Thoen E."/>
            <person name="Andreopoulos B."/>
            <person name="Lu D."/>
            <person name="Skrede I."/>
            <person name="Drula E."/>
            <person name="Henrissat B."/>
            <person name="Morin E."/>
            <person name="Kohler A."/>
            <person name="Barry K."/>
            <person name="LaButti K."/>
            <person name="Morin E."/>
            <person name="Salamov A."/>
            <person name="Lipzen A."/>
            <person name="Mereny Z."/>
            <person name="Hegedus B."/>
            <person name="Baldrian P."/>
            <person name="Stursova M."/>
            <person name="Weitz H."/>
            <person name="Taylor A."/>
            <person name="Grigoriev I.V."/>
            <person name="Nagy L.G."/>
            <person name="Martin F."/>
            <person name="Kauserud H."/>
        </authorList>
    </citation>
    <scope>NUCLEOTIDE SEQUENCE</scope>
    <source>
        <strain evidence="1">CBHHK002</strain>
    </source>
</reference>
<evidence type="ECO:0000313" key="1">
    <source>
        <dbReference type="EMBL" id="KAJ7355892.1"/>
    </source>
</evidence>
<dbReference type="EMBL" id="JARIHO010000009">
    <property type="protein sequence ID" value="KAJ7355892.1"/>
    <property type="molecule type" value="Genomic_DNA"/>
</dbReference>
<proteinExistence type="predicted"/>
<dbReference type="AlphaFoldDB" id="A0AAD7EZD2"/>
<dbReference type="Proteomes" id="UP001218218">
    <property type="component" value="Unassembled WGS sequence"/>
</dbReference>
<sequence length="67" mass="7747">MSTKYIIELLRDNRECKISPGDPASSPLDQWEEHSAKIVFENPHERALFDVCLDHPSFDECRAAEEE</sequence>
<organism evidence="1 2">
    <name type="scientific">Mycena albidolilacea</name>
    <dbReference type="NCBI Taxonomy" id="1033008"/>
    <lineage>
        <taxon>Eukaryota</taxon>
        <taxon>Fungi</taxon>
        <taxon>Dikarya</taxon>
        <taxon>Basidiomycota</taxon>
        <taxon>Agaricomycotina</taxon>
        <taxon>Agaricomycetes</taxon>
        <taxon>Agaricomycetidae</taxon>
        <taxon>Agaricales</taxon>
        <taxon>Marasmiineae</taxon>
        <taxon>Mycenaceae</taxon>
        <taxon>Mycena</taxon>
    </lineage>
</organism>
<gene>
    <name evidence="1" type="ORF">DFH08DRAFT_853851</name>
</gene>
<accession>A0AAD7EZD2</accession>
<evidence type="ECO:0000313" key="2">
    <source>
        <dbReference type="Proteomes" id="UP001218218"/>
    </source>
</evidence>
<name>A0AAD7EZD2_9AGAR</name>
<comment type="caution">
    <text evidence="1">The sequence shown here is derived from an EMBL/GenBank/DDBJ whole genome shotgun (WGS) entry which is preliminary data.</text>
</comment>
<protein>
    <submittedName>
        <fullName evidence="1">Uncharacterized protein</fullName>
    </submittedName>
</protein>
<keyword evidence="2" id="KW-1185">Reference proteome</keyword>